<reference evidence="3" key="2">
    <citation type="submission" date="2022-01" db="EMBL/GenBank/DDBJ databases">
        <authorList>
            <person name="Yamashiro T."/>
            <person name="Shiraishi A."/>
            <person name="Satake H."/>
            <person name="Nakayama K."/>
        </authorList>
    </citation>
    <scope>NUCLEOTIDE SEQUENCE</scope>
</reference>
<keyword evidence="4" id="KW-1185">Reference proteome</keyword>
<feature type="region of interest" description="Disordered" evidence="1">
    <location>
        <begin position="42"/>
        <end position="74"/>
    </location>
</feature>
<gene>
    <name evidence="3" type="ORF">Tco_0952369</name>
</gene>
<evidence type="ECO:0000256" key="2">
    <source>
        <dbReference type="SAM" id="Phobius"/>
    </source>
</evidence>
<feature type="compositionally biased region" description="Polar residues" evidence="1">
    <location>
        <begin position="62"/>
        <end position="74"/>
    </location>
</feature>
<feature type="compositionally biased region" description="Basic and acidic residues" evidence="1">
    <location>
        <begin position="42"/>
        <end position="53"/>
    </location>
</feature>
<reference evidence="3" key="1">
    <citation type="journal article" date="2022" name="Int. J. Mol. Sci.">
        <title>Draft Genome of Tanacetum Coccineum: Genomic Comparison of Closely Related Tanacetum-Family Plants.</title>
        <authorList>
            <person name="Yamashiro T."/>
            <person name="Shiraishi A."/>
            <person name="Nakayama K."/>
            <person name="Satake H."/>
        </authorList>
    </citation>
    <scope>NUCLEOTIDE SEQUENCE</scope>
</reference>
<evidence type="ECO:0000313" key="3">
    <source>
        <dbReference type="EMBL" id="GJT43654.1"/>
    </source>
</evidence>
<evidence type="ECO:0000313" key="4">
    <source>
        <dbReference type="Proteomes" id="UP001151760"/>
    </source>
</evidence>
<accession>A0ABQ5DXR2</accession>
<keyword evidence="2" id="KW-0472">Membrane</keyword>
<evidence type="ECO:0000256" key="1">
    <source>
        <dbReference type="SAM" id="MobiDB-lite"/>
    </source>
</evidence>
<comment type="caution">
    <text evidence="3">The sequence shown here is derived from an EMBL/GenBank/DDBJ whole genome shotgun (WGS) entry which is preliminary data.</text>
</comment>
<dbReference type="EMBL" id="BQNB010015748">
    <property type="protein sequence ID" value="GJT43654.1"/>
    <property type="molecule type" value="Genomic_DNA"/>
</dbReference>
<keyword evidence="2" id="KW-1133">Transmembrane helix</keyword>
<dbReference type="Proteomes" id="UP001151760">
    <property type="component" value="Unassembled WGS sequence"/>
</dbReference>
<sequence length="227" mass="25373">DFPDCEDSRARSFTLHPQEFHILSFILGIHIVYLAETDIREKDKKKAKNDQTKHGMKKTKSNRSQIPHTTKTPSEALTKEAQISHHLIPKPSSYRRFVSDCNSSLFSKKSSLSCNCIMKELFSDGYLCHGPRILQAALASLMGGHNLLDKRLLKEIPKESTVPGGSLSTHLLEAPIRVIGKTRSMTASCDTLGMLNKLTISKTRSICSWASSFLFPEKVSSLNSRKN</sequence>
<proteinExistence type="predicted"/>
<protein>
    <submittedName>
        <fullName evidence="3">Uncharacterized protein</fullName>
    </submittedName>
</protein>
<feature type="non-terminal residue" evidence="3">
    <location>
        <position position="1"/>
    </location>
</feature>
<feature type="transmembrane region" description="Helical" evidence="2">
    <location>
        <begin position="20"/>
        <end position="36"/>
    </location>
</feature>
<keyword evidence="2" id="KW-0812">Transmembrane</keyword>
<name>A0ABQ5DXR2_9ASTR</name>
<organism evidence="3 4">
    <name type="scientific">Tanacetum coccineum</name>
    <dbReference type="NCBI Taxonomy" id="301880"/>
    <lineage>
        <taxon>Eukaryota</taxon>
        <taxon>Viridiplantae</taxon>
        <taxon>Streptophyta</taxon>
        <taxon>Embryophyta</taxon>
        <taxon>Tracheophyta</taxon>
        <taxon>Spermatophyta</taxon>
        <taxon>Magnoliopsida</taxon>
        <taxon>eudicotyledons</taxon>
        <taxon>Gunneridae</taxon>
        <taxon>Pentapetalae</taxon>
        <taxon>asterids</taxon>
        <taxon>campanulids</taxon>
        <taxon>Asterales</taxon>
        <taxon>Asteraceae</taxon>
        <taxon>Asteroideae</taxon>
        <taxon>Anthemideae</taxon>
        <taxon>Anthemidinae</taxon>
        <taxon>Tanacetum</taxon>
    </lineage>
</organism>